<evidence type="ECO:0000256" key="3">
    <source>
        <dbReference type="PROSITE-ProRule" id="PRU00339"/>
    </source>
</evidence>
<accession>A0A0H5SJX4</accession>
<gene>
    <name evidence="4" type="ORF">HHT355_1871</name>
</gene>
<dbReference type="InterPro" id="IPR050498">
    <property type="entry name" value="Ycf3"/>
</dbReference>
<feature type="repeat" description="TPR" evidence="3">
    <location>
        <begin position="168"/>
        <end position="201"/>
    </location>
</feature>
<dbReference type="InterPro" id="IPR011990">
    <property type="entry name" value="TPR-like_helical_dom_sf"/>
</dbReference>
<dbReference type="OrthoDB" id="305319at2"/>
<dbReference type="PROSITE" id="PS50293">
    <property type="entry name" value="TPR_REGION"/>
    <property type="match status" value="1"/>
</dbReference>
<dbReference type="PROSITE" id="PS50005">
    <property type="entry name" value="TPR"/>
    <property type="match status" value="4"/>
</dbReference>
<keyword evidence="5" id="KW-1185">Reference proteome</keyword>
<dbReference type="SUPFAM" id="SSF48452">
    <property type="entry name" value="TPR-like"/>
    <property type="match status" value="2"/>
</dbReference>
<sequence>MKKFVSISLVFIFIILLTGCGKADNYYRNGIKSFFEKNYEEAAKNFAAAIIENPNRAEYYIGYGMALVGLSQYDEALRQFDRVIMDKKIEMVLENNKRAFRGKGVAYYYMQDYEKALEQFEQALELKVLAGMDLDILYYKGKTLSNIGNYDDAAKTYSEIIERFGEDAQILADRAYTYQKIGEYEKSLEDYNKAINLQKNKYDYYFGKYYLLREMNRDEEAIRVLNEAEEIEVKTKADKFNMAKIHFYQGLYDQAFAELSESFANGFVEAYFYIGEIYSRKKDYSTAKYYYEKYMEEGGSPSPRIYNQIASCLIKLGEYEQAASYLEKGMAYADYDIKKALLKNQIVAYENMGDFDNALYMLETYTALYPSDEEAKSELVFLRSRQSVN</sequence>
<evidence type="ECO:0000313" key="4">
    <source>
        <dbReference type="EMBL" id="CRZ35071.1"/>
    </source>
</evidence>
<keyword evidence="2 3" id="KW-0802">TPR repeat</keyword>
<reference evidence="4 5" key="1">
    <citation type="submission" date="2015-06" db="EMBL/GenBank/DDBJ databases">
        <authorList>
            <person name="Wibberg Daniel"/>
        </authorList>
    </citation>
    <scope>NUCLEOTIDE SEQUENCE [LARGE SCALE GENOMIC DNA]</scope>
    <source>
        <strain evidence="4 5">T3/55T</strain>
    </source>
</reference>
<protein>
    <submittedName>
        <fullName evidence="4">Uncharacterized protein</fullName>
    </submittedName>
</protein>
<dbReference type="RefSeq" id="WP_103203170.1">
    <property type="nucleotide sequence ID" value="NZ_CVTD020000018.1"/>
</dbReference>
<name>A0A0H5SJX4_HERHM</name>
<proteinExistence type="predicted"/>
<dbReference type="SMART" id="SM00028">
    <property type="entry name" value="TPR"/>
    <property type="match status" value="8"/>
</dbReference>
<dbReference type="Pfam" id="PF13181">
    <property type="entry name" value="TPR_8"/>
    <property type="match status" value="1"/>
</dbReference>
<evidence type="ECO:0000313" key="5">
    <source>
        <dbReference type="Proteomes" id="UP000236497"/>
    </source>
</evidence>
<evidence type="ECO:0000256" key="1">
    <source>
        <dbReference type="ARBA" id="ARBA00022737"/>
    </source>
</evidence>
<dbReference type="Proteomes" id="UP000236497">
    <property type="component" value="Unassembled WGS sequence"/>
</dbReference>
<dbReference type="Pfam" id="PF13432">
    <property type="entry name" value="TPR_16"/>
    <property type="match status" value="2"/>
</dbReference>
<dbReference type="Pfam" id="PF00515">
    <property type="entry name" value="TPR_1"/>
    <property type="match status" value="1"/>
</dbReference>
<keyword evidence="1" id="KW-0677">Repeat</keyword>
<feature type="repeat" description="TPR" evidence="3">
    <location>
        <begin position="23"/>
        <end position="56"/>
    </location>
</feature>
<dbReference type="PROSITE" id="PS51257">
    <property type="entry name" value="PROKAR_LIPOPROTEIN"/>
    <property type="match status" value="1"/>
</dbReference>
<feature type="repeat" description="TPR" evidence="3">
    <location>
        <begin position="97"/>
        <end position="130"/>
    </location>
</feature>
<feature type="repeat" description="TPR" evidence="3">
    <location>
        <begin position="268"/>
        <end position="301"/>
    </location>
</feature>
<dbReference type="InterPro" id="IPR019734">
    <property type="entry name" value="TPR_rpt"/>
</dbReference>
<dbReference type="PANTHER" id="PTHR44858:SF1">
    <property type="entry name" value="UDP-N-ACETYLGLUCOSAMINE--PEPTIDE N-ACETYLGLUCOSAMINYLTRANSFERASE SPINDLY-RELATED"/>
    <property type="match status" value="1"/>
</dbReference>
<evidence type="ECO:0000256" key="2">
    <source>
        <dbReference type="ARBA" id="ARBA00022803"/>
    </source>
</evidence>
<organism evidence="4 5">
    <name type="scientific">Herbinix hemicellulosilytica</name>
    <dbReference type="NCBI Taxonomy" id="1564487"/>
    <lineage>
        <taxon>Bacteria</taxon>
        <taxon>Bacillati</taxon>
        <taxon>Bacillota</taxon>
        <taxon>Clostridia</taxon>
        <taxon>Lachnospirales</taxon>
        <taxon>Lachnospiraceae</taxon>
        <taxon>Herbinix</taxon>
    </lineage>
</organism>
<dbReference type="EMBL" id="CVTD020000018">
    <property type="protein sequence ID" value="CRZ35071.1"/>
    <property type="molecule type" value="Genomic_DNA"/>
</dbReference>
<dbReference type="Pfam" id="PF13174">
    <property type="entry name" value="TPR_6"/>
    <property type="match status" value="2"/>
</dbReference>
<dbReference type="AlphaFoldDB" id="A0A0H5SJX4"/>
<dbReference type="Gene3D" id="1.25.40.10">
    <property type="entry name" value="Tetratricopeptide repeat domain"/>
    <property type="match status" value="5"/>
</dbReference>
<dbReference type="PANTHER" id="PTHR44858">
    <property type="entry name" value="TETRATRICOPEPTIDE REPEAT PROTEIN 6"/>
    <property type="match status" value="1"/>
</dbReference>